<gene>
    <name evidence="2" type="ORF">EDC62_1312</name>
</gene>
<protein>
    <submittedName>
        <fullName evidence="2">CHRD domain-containing protein</fullName>
    </submittedName>
</protein>
<dbReference type="PROSITE" id="PS50933">
    <property type="entry name" value="CHRD"/>
    <property type="match status" value="1"/>
</dbReference>
<evidence type="ECO:0000313" key="3">
    <source>
        <dbReference type="Proteomes" id="UP000272193"/>
    </source>
</evidence>
<dbReference type="EMBL" id="RKQL01000002">
    <property type="protein sequence ID" value="RPE70822.1"/>
    <property type="molecule type" value="Genomic_DNA"/>
</dbReference>
<reference evidence="2 3" key="1">
    <citation type="submission" date="2018-11" db="EMBL/GenBank/DDBJ databases">
        <title>Genomic Encyclopedia of Type Strains, Phase IV (KMG-IV): sequencing the most valuable type-strain genomes for metagenomic binning, comparative biology and taxonomic classification.</title>
        <authorList>
            <person name="Goeker M."/>
        </authorList>
    </citation>
    <scope>NUCLEOTIDE SEQUENCE [LARGE SCALE GENOMIC DNA]</scope>
    <source>
        <strain evidence="2 3">DSM 101684</strain>
    </source>
</reference>
<keyword evidence="3" id="KW-1185">Reference proteome</keyword>
<proteinExistence type="predicted"/>
<dbReference type="AlphaFoldDB" id="A0A3N4UJR3"/>
<dbReference type="Pfam" id="PF07452">
    <property type="entry name" value="CHRD"/>
    <property type="match status" value="1"/>
</dbReference>
<dbReference type="Proteomes" id="UP000272193">
    <property type="component" value="Unassembled WGS sequence"/>
</dbReference>
<evidence type="ECO:0000259" key="1">
    <source>
        <dbReference type="PROSITE" id="PS50933"/>
    </source>
</evidence>
<dbReference type="SMART" id="SM00754">
    <property type="entry name" value="CHRD"/>
    <property type="match status" value="1"/>
</dbReference>
<sequence>MSISRWQGLRAKARLNPFMRKRASGGAMGCEAQTAAPAGAMAKICNDADRPQPGCALPSSHPSRWRLLVMGSVLAALVACASAPRATSPGGSIDAVRPTGSATPDNPAYLWTFSTRLVGNNVVSPVRSQGYGQLDALLDARTGLLRWKLSFARLSGPVTQAAFHGPAAVGQNAPVQQAMPLPIRSPAEGRATLTAAQMADLRAGRWYVSLATARYPQGELRGQLIERR</sequence>
<name>A0A3N4UJR3_9BURK</name>
<accession>A0A3N4UJR3</accession>
<evidence type="ECO:0000313" key="2">
    <source>
        <dbReference type="EMBL" id="RPE70822.1"/>
    </source>
</evidence>
<comment type="caution">
    <text evidence="2">The sequence shown here is derived from an EMBL/GenBank/DDBJ whole genome shotgun (WGS) entry which is preliminary data.</text>
</comment>
<dbReference type="InterPro" id="IPR010895">
    <property type="entry name" value="CHRD"/>
</dbReference>
<organism evidence="2 3">
    <name type="scientific">Tibeticola sediminis</name>
    <dbReference type="NCBI Taxonomy" id="1917811"/>
    <lineage>
        <taxon>Bacteria</taxon>
        <taxon>Pseudomonadati</taxon>
        <taxon>Pseudomonadota</taxon>
        <taxon>Betaproteobacteria</taxon>
        <taxon>Burkholderiales</taxon>
        <taxon>Comamonadaceae</taxon>
        <taxon>Tibeticola</taxon>
    </lineage>
</organism>
<feature type="domain" description="CHRD" evidence="1">
    <location>
        <begin position="109"/>
        <end position="228"/>
    </location>
</feature>